<evidence type="ECO:0000256" key="2">
    <source>
        <dbReference type="ARBA" id="ARBA00022679"/>
    </source>
</evidence>
<evidence type="ECO:0000256" key="8">
    <source>
        <dbReference type="SAM" id="MobiDB-lite"/>
    </source>
</evidence>
<evidence type="ECO:0000256" key="9">
    <source>
        <dbReference type="SAM" id="Phobius"/>
    </source>
</evidence>
<dbReference type="PANTHER" id="PTHR24350">
    <property type="entry name" value="SERINE/THREONINE-PROTEIN KINASE IAL-RELATED"/>
    <property type="match status" value="1"/>
</dbReference>
<evidence type="ECO:0000256" key="4">
    <source>
        <dbReference type="ARBA" id="ARBA00022777"/>
    </source>
</evidence>
<organism evidence="11">
    <name type="scientific">Lotharella globosa</name>
    <dbReference type="NCBI Taxonomy" id="91324"/>
    <lineage>
        <taxon>Eukaryota</taxon>
        <taxon>Sar</taxon>
        <taxon>Rhizaria</taxon>
        <taxon>Cercozoa</taxon>
        <taxon>Chlorarachniophyceae</taxon>
        <taxon>Lotharella</taxon>
    </lineage>
</organism>
<dbReference type="AlphaFoldDB" id="A0A7S3Z3Z1"/>
<evidence type="ECO:0000256" key="7">
    <source>
        <dbReference type="PIRSR" id="PIRSR630616-2"/>
    </source>
</evidence>
<feature type="domain" description="Protein kinase" evidence="10">
    <location>
        <begin position="55"/>
        <end position="363"/>
    </location>
</feature>
<evidence type="ECO:0000256" key="5">
    <source>
        <dbReference type="ARBA" id="ARBA00022840"/>
    </source>
</evidence>
<keyword evidence="9" id="KW-1133">Transmembrane helix</keyword>
<keyword evidence="2" id="KW-0808">Transferase</keyword>
<dbReference type="Pfam" id="PF00069">
    <property type="entry name" value="Pkinase"/>
    <property type="match status" value="1"/>
</dbReference>
<feature type="binding site" evidence="7">
    <location>
        <begin position="211"/>
        <end position="212"/>
    </location>
    <ligand>
        <name>ATP</name>
        <dbReference type="ChEBI" id="CHEBI:30616"/>
    </ligand>
</feature>
<dbReference type="SUPFAM" id="SSF56112">
    <property type="entry name" value="Protein kinase-like (PK-like)"/>
    <property type="match status" value="1"/>
</dbReference>
<dbReference type="GO" id="GO:0004674">
    <property type="term" value="F:protein serine/threonine kinase activity"/>
    <property type="evidence" value="ECO:0007669"/>
    <property type="project" value="UniProtKB-KW"/>
</dbReference>
<dbReference type="InterPro" id="IPR000719">
    <property type="entry name" value="Prot_kinase_dom"/>
</dbReference>
<feature type="region of interest" description="Disordered" evidence="8">
    <location>
        <begin position="368"/>
        <end position="396"/>
    </location>
</feature>
<dbReference type="InterPro" id="IPR011009">
    <property type="entry name" value="Kinase-like_dom_sf"/>
</dbReference>
<reference evidence="11" key="1">
    <citation type="submission" date="2021-01" db="EMBL/GenBank/DDBJ databases">
        <authorList>
            <person name="Corre E."/>
            <person name="Pelletier E."/>
            <person name="Niang G."/>
            <person name="Scheremetjew M."/>
            <person name="Finn R."/>
            <person name="Kale V."/>
            <person name="Holt S."/>
            <person name="Cochrane G."/>
            <person name="Meng A."/>
            <person name="Brown T."/>
            <person name="Cohen L."/>
        </authorList>
    </citation>
    <scope>NUCLEOTIDE SEQUENCE</scope>
    <source>
        <strain evidence="11">CCCM811</strain>
    </source>
</reference>
<evidence type="ECO:0000256" key="3">
    <source>
        <dbReference type="ARBA" id="ARBA00022741"/>
    </source>
</evidence>
<protein>
    <recommendedName>
        <fullName evidence="10">Protein kinase domain-containing protein</fullName>
    </recommendedName>
</protein>
<proteinExistence type="predicted"/>
<keyword evidence="9" id="KW-0472">Membrane</keyword>
<keyword evidence="5 7" id="KW-0067">ATP-binding</keyword>
<gene>
    <name evidence="11" type="ORF">LGLO00237_LOCUS22658</name>
</gene>
<keyword evidence="4" id="KW-0418">Kinase</keyword>
<feature type="transmembrane region" description="Helical" evidence="9">
    <location>
        <begin position="284"/>
        <end position="303"/>
    </location>
</feature>
<sequence length="396" mass="43712">MESRLCIPTNRICQTTSSKKRRQALPSIFACCRAMDDRGANGKASRLRQFLPKRYAYQFTLRQTLFGEIACAIDMKHNRRVAIKISSKDRRFFKGGEDPCAEAKIFRLFAKTLARSASESSVESQKGAIPSGDMDGRWHPNIIRYYGASEDSEKIWTAMEFAHRGELLDHITNSPDSRLSEDEASRIIGQVSQGLAFCHSNRIAHLDISPENVLLTRGWTAKICDFGLAKRMNSKGIVIKPHYTGKANYMAPEAYAASNRNRSGVADAGQAKKGIKFAGAPADVFSLGIVMFLCITGVLPYQYPTKSDRRYTLVTGGRKALGGLLKRWGIAVSAEAKDLLASMLHAEPSKRATIDDILHHPWILSGQESEARANVQPPTPKSPATPVSSTSSLRSY</sequence>
<accession>A0A7S3Z3Z1</accession>
<evidence type="ECO:0000259" key="10">
    <source>
        <dbReference type="PROSITE" id="PS50011"/>
    </source>
</evidence>
<dbReference type="InterPro" id="IPR030616">
    <property type="entry name" value="Aur-like"/>
</dbReference>
<feature type="binding site" evidence="7">
    <location>
        <position position="225"/>
    </location>
    <ligand>
        <name>ATP</name>
        <dbReference type="ChEBI" id="CHEBI:30616"/>
    </ligand>
</feature>
<keyword evidence="9" id="KW-0812">Transmembrane</keyword>
<name>A0A7S3Z3Z1_9EUKA</name>
<feature type="compositionally biased region" description="Polar residues" evidence="8">
    <location>
        <begin position="385"/>
        <end position="396"/>
    </location>
</feature>
<keyword evidence="3 7" id="KW-0547">Nucleotide-binding</keyword>
<dbReference type="GO" id="GO:0005524">
    <property type="term" value="F:ATP binding"/>
    <property type="evidence" value="ECO:0007669"/>
    <property type="project" value="UniProtKB-KW"/>
</dbReference>
<dbReference type="PROSITE" id="PS50011">
    <property type="entry name" value="PROTEIN_KINASE_DOM"/>
    <property type="match status" value="1"/>
</dbReference>
<dbReference type="EMBL" id="HBIV01031765">
    <property type="protein sequence ID" value="CAE0671015.1"/>
    <property type="molecule type" value="Transcribed_RNA"/>
</dbReference>
<evidence type="ECO:0000256" key="1">
    <source>
        <dbReference type="ARBA" id="ARBA00022527"/>
    </source>
</evidence>
<dbReference type="Gene3D" id="1.10.510.10">
    <property type="entry name" value="Transferase(Phosphotransferase) domain 1"/>
    <property type="match status" value="1"/>
</dbReference>
<keyword evidence="1" id="KW-0723">Serine/threonine-protein kinase</keyword>
<evidence type="ECO:0000313" key="11">
    <source>
        <dbReference type="EMBL" id="CAE0671015.1"/>
    </source>
</evidence>
<feature type="active site" description="Proton acceptor" evidence="6">
    <location>
        <position position="207"/>
    </location>
</feature>
<feature type="binding site" evidence="7">
    <location>
        <begin position="160"/>
        <end position="162"/>
    </location>
    <ligand>
        <name>ATP</name>
        <dbReference type="ChEBI" id="CHEBI:30616"/>
    </ligand>
</feature>
<evidence type="ECO:0000256" key="6">
    <source>
        <dbReference type="PIRSR" id="PIRSR630616-1"/>
    </source>
</evidence>